<evidence type="ECO:0000313" key="13">
    <source>
        <dbReference type="Proteomes" id="UP000287033"/>
    </source>
</evidence>
<dbReference type="PROSITE" id="PS01187">
    <property type="entry name" value="EGF_CA"/>
    <property type="match status" value="1"/>
</dbReference>
<sequence>MGCLRLFVFGILPLLDSGWALNRCPGLHKLSNGRQFFRYGGIYVIFFCNPGFKRHGFPTTSCVSSRWTRAPPVCVASGCPDIGSILHGSRTVYEGSTIVRFGCDSGFTLLGSQTLYCDGSNWNGTKPICKVAQSAPHSIPITFKSNGWLRRLESHNVEEDSTTTEEEDTKGTRWQPGKNWISLNSDLKQHGSFDGMAERVMTLAVSSKPALSLDDEEMGSLSLKFAQHGTSEYASTTVNVAPSPVNSITLQYKKESANVISDVLPSSDSIPAWPISGTALPTTGQHHGILTVPSPSPWYKSMSVPTVAMPPGLESLHSPTSTPVNPYTTKGIPKTTVPLGPEMEMTSHSQMGIQIKKELMFTDQTLPELSTFNLQGNFNNPNQIEFTNPLRVNLVDLDQAKGRSILRDSLSGSTNRKIARTWANHIMQSESWLTSTVTGTPSEGSAPKLSEPELQNELVEMSVVGQTEPAHLNLLRPITCPSPPLPDHGIIYFHNLARASSWQYKYYIQYACIPGYRLVHGDQLSFCQHNGTWSGETPVCVDINECWEIPNSQQTCEWHCFNVPGSFHCICPRGYVLNADMYHCEDINECSYNNGGCSHLCINTNSRYRCECPEGYTVNPYDKKNCQTVNTKQ</sequence>
<dbReference type="CDD" id="cd00054">
    <property type="entry name" value="EGF_CA"/>
    <property type="match status" value="2"/>
</dbReference>
<dbReference type="PROSITE" id="PS00010">
    <property type="entry name" value="ASX_HYDROXYL"/>
    <property type="match status" value="1"/>
</dbReference>
<dbReference type="GO" id="GO:0005509">
    <property type="term" value="F:calcium ion binding"/>
    <property type="evidence" value="ECO:0007669"/>
    <property type="project" value="InterPro"/>
</dbReference>
<dbReference type="STRING" id="137246.A0A401T607"/>
<name>A0A401T607_CHIPU</name>
<dbReference type="InterPro" id="IPR018097">
    <property type="entry name" value="EGF_Ca-bd_CS"/>
</dbReference>
<comment type="caution">
    <text evidence="12">The sequence shown here is derived from an EMBL/GenBank/DDBJ whole genome shotgun (WGS) entry which is preliminary data.</text>
</comment>
<evidence type="ECO:0000256" key="2">
    <source>
        <dbReference type="ARBA" id="ARBA00022729"/>
    </source>
</evidence>
<keyword evidence="5" id="KW-0325">Glycoprotein</keyword>
<dbReference type="InterPro" id="IPR051277">
    <property type="entry name" value="SEZ6_CSMD_C4BPB_Regulators"/>
</dbReference>
<dbReference type="Proteomes" id="UP000287033">
    <property type="component" value="Unassembled WGS sequence"/>
</dbReference>
<evidence type="ECO:0000256" key="1">
    <source>
        <dbReference type="ARBA" id="ARBA00022536"/>
    </source>
</evidence>
<feature type="domain" description="Sushi" evidence="11">
    <location>
        <begin position="22"/>
        <end position="76"/>
    </location>
</feature>
<evidence type="ECO:0000256" key="7">
    <source>
        <dbReference type="PROSITE-ProRule" id="PRU00302"/>
    </source>
</evidence>
<gene>
    <name evidence="12" type="ORF">chiPu_0016558</name>
</gene>
<dbReference type="PANTHER" id="PTHR45656">
    <property type="entry name" value="PROTEIN CBR-CLEC-78"/>
    <property type="match status" value="1"/>
</dbReference>
<dbReference type="AlphaFoldDB" id="A0A401T607"/>
<evidence type="ECO:0000313" key="12">
    <source>
        <dbReference type="EMBL" id="GCC38047.1"/>
    </source>
</evidence>
<evidence type="ECO:0000256" key="6">
    <source>
        <dbReference type="PROSITE-ProRule" id="PRU00076"/>
    </source>
</evidence>
<keyword evidence="7" id="KW-0768">Sushi</keyword>
<dbReference type="SUPFAM" id="SSF57535">
    <property type="entry name" value="Complement control module/SCR domain"/>
    <property type="match status" value="3"/>
</dbReference>
<feature type="domain" description="Sushi" evidence="11">
    <location>
        <begin position="77"/>
        <end position="131"/>
    </location>
</feature>
<evidence type="ECO:0008006" key="14">
    <source>
        <dbReference type="Google" id="ProtNLM"/>
    </source>
</evidence>
<dbReference type="Gene3D" id="2.10.25.10">
    <property type="entry name" value="Laminin"/>
    <property type="match status" value="2"/>
</dbReference>
<dbReference type="OMA" id="SCVSGQW"/>
<dbReference type="EMBL" id="BEZZ01001103">
    <property type="protein sequence ID" value="GCC38047.1"/>
    <property type="molecule type" value="Genomic_DNA"/>
</dbReference>
<dbReference type="InterPro" id="IPR000742">
    <property type="entry name" value="EGF"/>
</dbReference>
<feature type="domain" description="EGF-like" evidence="10">
    <location>
        <begin position="586"/>
        <end position="627"/>
    </location>
</feature>
<dbReference type="Gene3D" id="2.10.70.10">
    <property type="entry name" value="Complement Module, domain 1"/>
    <property type="match status" value="3"/>
</dbReference>
<keyword evidence="4" id="KW-1015">Disulfide bond</keyword>
<feature type="chain" id="PRO_5019455581" description="Sushi domain-containing protein" evidence="9">
    <location>
        <begin position="21"/>
        <end position="633"/>
    </location>
</feature>
<proteinExistence type="predicted"/>
<dbReference type="InterPro" id="IPR035976">
    <property type="entry name" value="Sushi/SCR/CCP_sf"/>
</dbReference>
<evidence type="ECO:0000256" key="3">
    <source>
        <dbReference type="ARBA" id="ARBA00022737"/>
    </source>
</evidence>
<dbReference type="PANTHER" id="PTHR45656:SF4">
    <property type="entry name" value="PROTEIN CBR-CLEC-78"/>
    <property type="match status" value="1"/>
</dbReference>
<dbReference type="SUPFAM" id="SSF57184">
    <property type="entry name" value="Growth factor receptor domain"/>
    <property type="match status" value="1"/>
</dbReference>
<evidence type="ECO:0000259" key="10">
    <source>
        <dbReference type="PROSITE" id="PS50026"/>
    </source>
</evidence>
<protein>
    <recommendedName>
        <fullName evidence="14">Sushi domain-containing protein</fullName>
    </recommendedName>
</protein>
<dbReference type="PROSITE" id="PS50923">
    <property type="entry name" value="SUSHI"/>
    <property type="match status" value="3"/>
</dbReference>
<evidence type="ECO:0000256" key="9">
    <source>
        <dbReference type="SAM" id="SignalP"/>
    </source>
</evidence>
<dbReference type="SMART" id="SM00181">
    <property type="entry name" value="EGF"/>
    <property type="match status" value="2"/>
</dbReference>
<feature type="domain" description="Sushi" evidence="11">
    <location>
        <begin position="478"/>
        <end position="542"/>
    </location>
</feature>
<organism evidence="12 13">
    <name type="scientific">Chiloscyllium punctatum</name>
    <name type="common">Brownbanded bambooshark</name>
    <name type="synonym">Hemiscyllium punctatum</name>
    <dbReference type="NCBI Taxonomy" id="137246"/>
    <lineage>
        <taxon>Eukaryota</taxon>
        <taxon>Metazoa</taxon>
        <taxon>Chordata</taxon>
        <taxon>Craniata</taxon>
        <taxon>Vertebrata</taxon>
        <taxon>Chondrichthyes</taxon>
        <taxon>Elasmobranchii</taxon>
        <taxon>Galeomorphii</taxon>
        <taxon>Galeoidea</taxon>
        <taxon>Orectolobiformes</taxon>
        <taxon>Hemiscylliidae</taxon>
        <taxon>Chiloscyllium</taxon>
    </lineage>
</organism>
<dbReference type="FunFam" id="2.10.25.10:FF:000005">
    <property type="entry name" value="Fibrillin 2"/>
    <property type="match status" value="1"/>
</dbReference>
<feature type="signal peptide" evidence="9">
    <location>
        <begin position="1"/>
        <end position="20"/>
    </location>
</feature>
<dbReference type="PROSITE" id="PS50026">
    <property type="entry name" value="EGF_3"/>
    <property type="match status" value="1"/>
</dbReference>
<dbReference type="SMART" id="SM00179">
    <property type="entry name" value="EGF_CA"/>
    <property type="match status" value="2"/>
</dbReference>
<evidence type="ECO:0000256" key="5">
    <source>
        <dbReference type="ARBA" id="ARBA00023180"/>
    </source>
</evidence>
<evidence type="ECO:0000256" key="8">
    <source>
        <dbReference type="SAM" id="MobiDB-lite"/>
    </source>
</evidence>
<feature type="compositionally biased region" description="Polar residues" evidence="8">
    <location>
        <begin position="317"/>
        <end position="328"/>
    </location>
</feature>
<dbReference type="Pfam" id="PF12662">
    <property type="entry name" value="cEGF"/>
    <property type="match status" value="1"/>
</dbReference>
<dbReference type="PROSITE" id="PS01186">
    <property type="entry name" value="EGF_2"/>
    <property type="match status" value="1"/>
</dbReference>
<comment type="caution">
    <text evidence="6">Lacks conserved residue(s) required for the propagation of feature annotation.</text>
</comment>
<evidence type="ECO:0000259" key="11">
    <source>
        <dbReference type="PROSITE" id="PS50923"/>
    </source>
</evidence>
<keyword evidence="2 9" id="KW-0732">Signal</keyword>
<dbReference type="CDD" id="cd00033">
    <property type="entry name" value="CCP"/>
    <property type="match status" value="3"/>
</dbReference>
<dbReference type="Pfam" id="PF00084">
    <property type="entry name" value="Sushi"/>
    <property type="match status" value="3"/>
</dbReference>
<reference evidence="12 13" key="1">
    <citation type="journal article" date="2018" name="Nat. Ecol. Evol.">
        <title>Shark genomes provide insights into elasmobranch evolution and the origin of vertebrates.</title>
        <authorList>
            <person name="Hara Y"/>
            <person name="Yamaguchi K"/>
            <person name="Onimaru K"/>
            <person name="Kadota M"/>
            <person name="Koyanagi M"/>
            <person name="Keeley SD"/>
            <person name="Tatsumi K"/>
            <person name="Tanaka K"/>
            <person name="Motone F"/>
            <person name="Kageyama Y"/>
            <person name="Nozu R"/>
            <person name="Adachi N"/>
            <person name="Nishimura O"/>
            <person name="Nakagawa R"/>
            <person name="Tanegashima C"/>
            <person name="Kiyatake I"/>
            <person name="Matsumoto R"/>
            <person name="Murakumo K"/>
            <person name="Nishida K"/>
            <person name="Terakita A"/>
            <person name="Kuratani S"/>
            <person name="Sato K"/>
            <person name="Hyodo S Kuraku.S."/>
        </authorList>
    </citation>
    <scope>NUCLEOTIDE SEQUENCE [LARGE SCALE GENOMIC DNA]</scope>
</reference>
<keyword evidence="13" id="KW-1185">Reference proteome</keyword>
<dbReference type="InterPro" id="IPR000152">
    <property type="entry name" value="EGF-type_Asp/Asn_hydroxyl_site"/>
</dbReference>
<dbReference type="Pfam" id="PF14670">
    <property type="entry name" value="FXa_inhibition"/>
    <property type="match status" value="1"/>
</dbReference>
<feature type="region of interest" description="Disordered" evidence="8">
    <location>
        <begin position="313"/>
        <end position="342"/>
    </location>
</feature>
<keyword evidence="3" id="KW-0677">Repeat</keyword>
<evidence type="ECO:0000256" key="4">
    <source>
        <dbReference type="ARBA" id="ARBA00023157"/>
    </source>
</evidence>
<dbReference type="InterPro" id="IPR000436">
    <property type="entry name" value="Sushi_SCR_CCP_dom"/>
</dbReference>
<dbReference type="InterPro" id="IPR026823">
    <property type="entry name" value="cEGF"/>
</dbReference>
<keyword evidence="1 6" id="KW-0245">EGF-like domain</keyword>
<dbReference type="OrthoDB" id="446173at2759"/>
<dbReference type="InterPro" id="IPR001881">
    <property type="entry name" value="EGF-like_Ca-bd_dom"/>
</dbReference>
<dbReference type="SMART" id="SM00032">
    <property type="entry name" value="CCP"/>
    <property type="match status" value="3"/>
</dbReference>
<accession>A0A401T607</accession>
<dbReference type="InterPro" id="IPR009030">
    <property type="entry name" value="Growth_fac_rcpt_cys_sf"/>
</dbReference>